<comment type="caution">
    <text evidence="2">The sequence shown here is derived from an EMBL/GenBank/DDBJ whole genome shotgun (WGS) entry which is preliminary data.</text>
</comment>
<name>A0ABQ9W1C1_SAGOE</name>
<organism evidence="2 3">
    <name type="scientific">Saguinus oedipus</name>
    <name type="common">Cotton-top tamarin</name>
    <name type="synonym">Oedipomidas oedipus</name>
    <dbReference type="NCBI Taxonomy" id="9490"/>
    <lineage>
        <taxon>Eukaryota</taxon>
        <taxon>Metazoa</taxon>
        <taxon>Chordata</taxon>
        <taxon>Craniata</taxon>
        <taxon>Vertebrata</taxon>
        <taxon>Euteleostomi</taxon>
        <taxon>Mammalia</taxon>
        <taxon>Eutheria</taxon>
        <taxon>Euarchontoglires</taxon>
        <taxon>Primates</taxon>
        <taxon>Haplorrhini</taxon>
        <taxon>Platyrrhini</taxon>
        <taxon>Cebidae</taxon>
        <taxon>Callitrichinae</taxon>
        <taxon>Saguinus</taxon>
    </lineage>
</organism>
<accession>A0ABQ9W1C1</accession>
<feature type="compositionally biased region" description="Basic and acidic residues" evidence="1">
    <location>
        <begin position="1"/>
        <end position="10"/>
    </location>
</feature>
<feature type="non-terminal residue" evidence="2">
    <location>
        <position position="1"/>
    </location>
</feature>
<sequence>GTLDRLREQHPPCPRRAKRGTAAPESAGDAQGWLQTPTDHRALQAPVLQRTPAPWTSKLDGLSTGADRSDRRKQEKETDTHTTHSRPQGTQ</sequence>
<evidence type="ECO:0000256" key="1">
    <source>
        <dbReference type="SAM" id="MobiDB-lite"/>
    </source>
</evidence>
<reference evidence="2 3" key="1">
    <citation type="submission" date="2023-05" db="EMBL/GenBank/DDBJ databases">
        <title>B98-5 Cell Line De Novo Hybrid Assembly: An Optical Mapping Approach.</title>
        <authorList>
            <person name="Kananen K."/>
            <person name="Auerbach J.A."/>
            <person name="Kautto E."/>
            <person name="Blachly J.S."/>
        </authorList>
    </citation>
    <scope>NUCLEOTIDE SEQUENCE [LARGE SCALE GENOMIC DNA]</scope>
    <source>
        <strain evidence="2">B95-8</strain>
        <tissue evidence="2">Cell line</tissue>
    </source>
</reference>
<evidence type="ECO:0000313" key="3">
    <source>
        <dbReference type="Proteomes" id="UP001266305"/>
    </source>
</evidence>
<dbReference type="EMBL" id="JASSZA010000003">
    <property type="protein sequence ID" value="KAK2115161.1"/>
    <property type="molecule type" value="Genomic_DNA"/>
</dbReference>
<protein>
    <submittedName>
        <fullName evidence="2">Uncharacterized protein</fullName>
    </submittedName>
</protein>
<gene>
    <name evidence="2" type="ORF">P7K49_005787</name>
</gene>
<feature type="region of interest" description="Disordered" evidence="1">
    <location>
        <begin position="1"/>
        <end position="91"/>
    </location>
</feature>
<feature type="compositionally biased region" description="Basic and acidic residues" evidence="1">
    <location>
        <begin position="67"/>
        <end position="82"/>
    </location>
</feature>
<proteinExistence type="predicted"/>
<keyword evidence="3" id="KW-1185">Reference proteome</keyword>
<dbReference type="Proteomes" id="UP001266305">
    <property type="component" value="Unassembled WGS sequence"/>
</dbReference>
<evidence type="ECO:0000313" key="2">
    <source>
        <dbReference type="EMBL" id="KAK2115161.1"/>
    </source>
</evidence>